<dbReference type="SUPFAM" id="SSF47406">
    <property type="entry name" value="SinR repressor dimerisation domain-like"/>
    <property type="match status" value="1"/>
</dbReference>
<proteinExistence type="predicted"/>
<dbReference type="AlphaFoldDB" id="A0AA96LH24"/>
<dbReference type="GO" id="GO:0046983">
    <property type="term" value="F:protein dimerization activity"/>
    <property type="evidence" value="ECO:0007669"/>
    <property type="project" value="InterPro"/>
</dbReference>
<accession>A0AA96LH24</accession>
<dbReference type="Proteomes" id="UP001305702">
    <property type="component" value="Chromosome"/>
</dbReference>
<dbReference type="EMBL" id="CP130318">
    <property type="protein sequence ID" value="WNQ11851.1"/>
    <property type="molecule type" value="Genomic_DNA"/>
</dbReference>
<name>A0AA96LH24_9BACL</name>
<dbReference type="GO" id="GO:0006355">
    <property type="term" value="P:regulation of DNA-templated transcription"/>
    <property type="evidence" value="ECO:0007669"/>
    <property type="project" value="InterPro"/>
</dbReference>
<evidence type="ECO:0000313" key="2">
    <source>
        <dbReference type="EMBL" id="WNQ11851.1"/>
    </source>
</evidence>
<dbReference type="InterPro" id="IPR010981">
    <property type="entry name" value="SinR/SinI_dimer_dom"/>
</dbReference>
<gene>
    <name evidence="2" type="ORF">MJA45_02000</name>
</gene>
<dbReference type="KEGG" id="paun:MJA45_02000"/>
<evidence type="ECO:0000313" key="3">
    <source>
        <dbReference type="Proteomes" id="UP001305702"/>
    </source>
</evidence>
<feature type="domain" description="Sin" evidence="1">
    <location>
        <begin position="1"/>
        <end position="39"/>
    </location>
</feature>
<sequence length="61" mass="6803">MNTQTEIEELDMEWVELIAAARQLGLSKEQVRGFLSTPLAYLVEGRERTTDTGLDPLTHAG</sequence>
<organism evidence="2 3">
    <name type="scientific">Paenibacillus aurantius</name>
    <dbReference type="NCBI Taxonomy" id="2918900"/>
    <lineage>
        <taxon>Bacteria</taxon>
        <taxon>Bacillati</taxon>
        <taxon>Bacillota</taxon>
        <taxon>Bacilli</taxon>
        <taxon>Bacillales</taxon>
        <taxon>Paenibacillaceae</taxon>
        <taxon>Paenibacillus</taxon>
    </lineage>
</organism>
<dbReference type="Pfam" id="PF08671">
    <property type="entry name" value="SinI"/>
    <property type="match status" value="1"/>
</dbReference>
<protein>
    <submittedName>
        <fullName evidence="2">Anti-repressor SinI family protein</fullName>
    </submittedName>
</protein>
<keyword evidence="3" id="KW-1185">Reference proteome</keyword>
<dbReference type="RefSeq" id="WP_315605626.1">
    <property type="nucleotide sequence ID" value="NZ_CP130318.1"/>
</dbReference>
<dbReference type="PROSITE" id="PS51500">
    <property type="entry name" value="SIN"/>
    <property type="match status" value="1"/>
</dbReference>
<dbReference type="InterPro" id="IPR036281">
    <property type="entry name" value="SinR/SinI_dimer_dom_sf"/>
</dbReference>
<reference evidence="2 3" key="1">
    <citation type="submission" date="2022-02" db="EMBL/GenBank/DDBJ databases">
        <title>Paenibacillus sp. MBLB1776 Whole Genome Shotgun Sequencing.</title>
        <authorList>
            <person name="Hwang C.Y."/>
            <person name="Cho E.-S."/>
            <person name="Seo M.-J."/>
        </authorList>
    </citation>
    <scope>NUCLEOTIDE SEQUENCE [LARGE SCALE GENOMIC DNA]</scope>
    <source>
        <strain evidence="2 3">MBLB1776</strain>
    </source>
</reference>
<evidence type="ECO:0000259" key="1">
    <source>
        <dbReference type="PROSITE" id="PS51500"/>
    </source>
</evidence>